<protein>
    <recommendedName>
        <fullName evidence="3">HMG box domain-containing protein</fullName>
    </recommendedName>
</protein>
<dbReference type="PROSITE" id="PS50118">
    <property type="entry name" value="HMG_BOX_2"/>
    <property type="match status" value="1"/>
</dbReference>
<feature type="compositionally biased region" description="Basic residues" evidence="2">
    <location>
        <begin position="87"/>
        <end position="125"/>
    </location>
</feature>
<feature type="domain" description="HMG box" evidence="3">
    <location>
        <begin position="260"/>
        <end position="326"/>
    </location>
</feature>
<dbReference type="GO" id="GO:0003677">
    <property type="term" value="F:DNA binding"/>
    <property type="evidence" value="ECO:0007669"/>
    <property type="project" value="UniProtKB-UniRule"/>
</dbReference>
<keyword evidence="1" id="KW-0539">Nucleus</keyword>
<evidence type="ECO:0000313" key="5">
    <source>
        <dbReference type="Proteomes" id="UP001140560"/>
    </source>
</evidence>
<dbReference type="AlphaFoldDB" id="A0A9W9CKQ3"/>
<feature type="compositionally biased region" description="Low complexity" evidence="2">
    <location>
        <begin position="61"/>
        <end position="86"/>
    </location>
</feature>
<keyword evidence="5" id="KW-1185">Reference proteome</keyword>
<accession>A0A9W9CKQ3</accession>
<keyword evidence="1" id="KW-0238">DNA-binding</keyword>
<sequence length="327" mass="35863">MMLARGALCRLAADVPRTSTHDLPQLARFLQRALLARNASKVPAIRALSRAYASALDSRRSYATTTRATKPTATVKKAVKTQAAKKPATKKRASPAKKTKKTTKTTKTQKKAVAKKAAPKKRVKKAPTPEQKEKAAITELRKKALKEPVSKRPLSGAIVYIGELTSRKGGSVEAGRQRLADAAKQWKTLTPAEVEHYNHLAIERNATRQAEYKAWITSHTPEQIRVANRARLLLRKKLVGTAKGKKGPAHTAKLHDDRHVKQAGNAYVKFFTERHASGDLKGISATDAAKLIGNEWKALSAGEKKKYEDLSNSEKAQRSREQSAASS</sequence>
<dbReference type="EMBL" id="JAPEUY010000012">
    <property type="protein sequence ID" value="KAJ4367499.1"/>
    <property type="molecule type" value="Genomic_DNA"/>
</dbReference>
<feature type="DNA-binding region" description="HMG box" evidence="1">
    <location>
        <begin position="260"/>
        <end position="326"/>
    </location>
</feature>
<dbReference type="SUPFAM" id="SSF47095">
    <property type="entry name" value="HMG-box"/>
    <property type="match status" value="2"/>
</dbReference>
<dbReference type="Pfam" id="PF09011">
    <property type="entry name" value="HMG_box_2"/>
    <property type="match status" value="1"/>
</dbReference>
<evidence type="ECO:0000313" key="4">
    <source>
        <dbReference type="EMBL" id="KAJ4367499.1"/>
    </source>
</evidence>
<proteinExistence type="predicted"/>
<evidence type="ECO:0000256" key="1">
    <source>
        <dbReference type="PROSITE-ProRule" id="PRU00267"/>
    </source>
</evidence>
<evidence type="ECO:0000256" key="2">
    <source>
        <dbReference type="SAM" id="MobiDB-lite"/>
    </source>
</evidence>
<feature type="region of interest" description="Disordered" evidence="2">
    <location>
        <begin position="303"/>
        <end position="327"/>
    </location>
</feature>
<reference evidence="4" key="1">
    <citation type="submission" date="2022-10" db="EMBL/GenBank/DDBJ databases">
        <title>Tapping the CABI collections for fungal endophytes: first genome assemblies for Collariella, Neodidymelliopsis, Ascochyta clinopodiicola, Didymella pomorum, Didymosphaeria variabile, Neocosmospora piperis and Neocucurbitaria cava.</title>
        <authorList>
            <person name="Hill R."/>
        </authorList>
    </citation>
    <scope>NUCLEOTIDE SEQUENCE</scope>
    <source>
        <strain evidence="4">IMI 356814</strain>
    </source>
</reference>
<name>A0A9W9CKQ3_9PLEO</name>
<gene>
    <name evidence="4" type="ORF">N0V83_007082</name>
</gene>
<organism evidence="4 5">
    <name type="scientific">Neocucurbitaria cava</name>
    <dbReference type="NCBI Taxonomy" id="798079"/>
    <lineage>
        <taxon>Eukaryota</taxon>
        <taxon>Fungi</taxon>
        <taxon>Dikarya</taxon>
        <taxon>Ascomycota</taxon>
        <taxon>Pezizomycotina</taxon>
        <taxon>Dothideomycetes</taxon>
        <taxon>Pleosporomycetidae</taxon>
        <taxon>Pleosporales</taxon>
        <taxon>Pleosporineae</taxon>
        <taxon>Cucurbitariaceae</taxon>
        <taxon>Neocucurbitaria</taxon>
    </lineage>
</organism>
<dbReference type="SMART" id="SM00398">
    <property type="entry name" value="HMG"/>
    <property type="match status" value="2"/>
</dbReference>
<dbReference type="Gene3D" id="1.10.30.10">
    <property type="entry name" value="High mobility group box domain"/>
    <property type="match status" value="2"/>
</dbReference>
<dbReference type="OrthoDB" id="1919336at2759"/>
<comment type="caution">
    <text evidence="4">The sequence shown here is derived from an EMBL/GenBank/DDBJ whole genome shotgun (WGS) entry which is preliminary data.</text>
</comment>
<dbReference type="Proteomes" id="UP001140560">
    <property type="component" value="Unassembled WGS sequence"/>
</dbReference>
<feature type="region of interest" description="Disordered" evidence="2">
    <location>
        <begin position="59"/>
        <end position="135"/>
    </location>
</feature>
<dbReference type="InterPro" id="IPR009071">
    <property type="entry name" value="HMG_box_dom"/>
</dbReference>
<evidence type="ECO:0000259" key="3">
    <source>
        <dbReference type="PROSITE" id="PS50118"/>
    </source>
</evidence>
<dbReference type="CDD" id="cd00084">
    <property type="entry name" value="HMG-box_SF"/>
    <property type="match status" value="1"/>
</dbReference>
<dbReference type="InterPro" id="IPR036910">
    <property type="entry name" value="HMG_box_dom_sf"/>
</dbReference>
<dbReference type="GO" id="GO:0005634">
    <property type="term" value="C:nucleus"/>
    <property type="evidence" value="ECO:0007669"/>
    <property type="project" value="UniProtKB-UniRule"/>
</dbReference>